<gene>
    <name evidence="2" type="ORF">P4T90_07140</name>
</gene>
<keyword evidence="3" id="KW-1185">Reference proteome</keyword>
<sequence>MNIDIQTLLSKMEQEVIGAKGRDMQKIREHVYSIKILCELILDEKSMYEGVSKLQTERQSMPQNVIQSPVVSVPAQPSRSLSTGDGSNGDSIFDF</sequence>
<dbReference type="EMBL" id="JARMAB010000008">
    <property type="protein sequence ID" value="MED1202867.1"/>
    <property type="molecule type" value="Genomic_DNA"/>
</dbReference>
<reference evidence="2 3" key="1">
    <citation type="submission" date="2023-03" db="EMBL/GenBank/DDBJ databases">
        <title>Bacillus Genome Sequencing.</title>
        <authorList>
            <person name="Dunlap C."/>
        </authorList>
    </citation>
    <scope>NUCLEOTIDE SEQUENCE [LARGE SCALE GENOMIC DNA]</scope>
    <source>
        <strain evidence="2 3">B-23453</strain>
    </source>
</reference>
<dbReference type="RefSeq" id="WP_066267472.1">
    <property type="nucleotide sequence ID" value="NZ_JARMAB010000008.1"/>
</dbReference>
<dbReference type="Pfam" id="PF17261">
    <property type="entry name" value="DUF5327"/>
    <property type="match status" value="1"/>
</dbReference>
<dbReference type="InterPro" id="IPR035218">
    <property type="entry name" value="DUF5327"/>
</dbReference>
<accession>A0ABU6MEP0</accession>
<comment type="caution">
    <text evidence="2">The sequence shown here is derived from an EMBL/GenBank/DDBJ whole genome shotgun (WGS) entry which is preliminary data.</text>
</comment>
<organism evidence="2 3">
    <name type="scientific">Heyndrickxia acidicola</name>
    <dbReference type="NCBI Taxonomy" id="209389"/>
    <lineage>
        <taxon>Bacteria</taxon>
        <taxon>Bacillati</taxon>
        <taxon>Bacillota</taxon>
        <taxon>Bacilli</taxon>
        <taxon>Bacillales</taxon>
        <taxon>Bacillaceae</taxon>
        <taxon>Heyndrickxia</taxon>
    </lineage>
</organism>
<proteinExistence type="predicted"/>
<feature type="region of interest" description="Disordered" evidence="1">
    <location>
        <begin position="70"/>
        <end position="95"/>
    </location>
</feature>
<evidence type="ECO:0000256" key="1">
    <source>
        <dbReference type="SAM" id="MobiDB-lite"/>
    </source>
</evidence>
<evidence type="ECO:0000313" key="3">
    <source>
        <dbReference type="Proteomes" id="UP001341444"/>
    </source>
</evidence>
<name>A0ABU6MEP0_9BACI</name>
<dbReference type="Proteomes" id="UP001341444">
    <property type="component" value="Unassembled WGS sequence"/>
</dbReference>
<evidence type="ECO:0000313" key="2">
    <source>
        <dbReference type="EMBL" id="MED1202867.1"/>
    </source>
</evidence>
<protein>
    <submittedName>
        <fullName evidence="2">YwdI family protein</fullName>
    </submittedName>
</protein>